<proteinExistence type="predicted"/>
<organism evidence="1 2">
    <name type="scientific">Puccinia sorghi</name>
    <dbReference type="NCBI Taxonomy" id="27349"/>
    <lineage>
        <taxon>Eukaryota</taxon>
        <taxon>Fungi</taxon>
        <taxon>Dikarya</taxon>
        <taxon>Basidiomycota</taxon>
        <taxon>Pucciniomycotina</taxon>
        <taxon>Pucciniomycetes</taxon>
        <taxon>Pucciniales</taxon>
        <taxon>Pucciniaceae</taxon>
        <taxon>Puccinia</taxon>
    </lineage>
</organism>
<protein>
    <submittedName>
        <fullName evidence="1">Uncharacterized protein</fullName>
    </submittedName>
</protein>
<comment type="caution">
    <text evidence="1">The sequence shown here is derived from an EMBL/GenBank/DDBJ whole genome shotgun (WGS) entry which is preliminary data.</text>
</comment>
<accession>A0A0L6UKY0</accession>
<sequence>MLAKGLQLSSSDQCASKCARCFGPRCNQVKAQNKEPNIILALDRKFQQRHYAYTSKDKTCDDQYPPNFIKPLKITTDAWNVQDTEISAQGVDATHLEYYTIWDAILRIT</sequence>
<dbReference type="EMBL" id="LAVV01010343">
    <property type="protein sequence ID" value="KNZ49184.1"/>
    <property type="molecule type" value="Genomic_DNA"/>
</dbReference>
<dbReference type="AlphaFoldDB" id="A0A0L6UKY0"/>
<dbReference type="OrthoDB" id="2505730at2759"/>
<dbReference type="PANTHER" id="PTHR33096:SF1">
    <property type="entry name" value="CXC1-LIKE CYSTEINE CLUSTER ASSOCIATED WITH KDZ TRANSPOSASES DOMAIN-CONTAINING PROTEIN"/>
    <property type="match status" value="1"/>
</dbReference>
<dbReference type="Proteomes" id="UP000037035">
    <property type="component" value="Unassembled WGS sequence"/>
</dbReference>
<evidence type="ECO:0000313" key="1">
    <source>
        <dbReference type="EMBL" id="KNZ49184.1"/>
    </source>
</evidence>
<evidence type="ECO:0000313" key="2">
    <source>
        <dbReference type="Proteomes" id="UP000037035"/>
    </source>
</evidence>
<dbReference type="PANTHER" id="PTHR33096">
    <property type="entry name" value="CXC2 DOMAIN-CONTAINING PROTEIN"/>
    <property type="match status" value="1"/>
</dbReference>
<name>A0A0L6UKY0_9BASI</name>
<reference evidence="1 2" key="1">
    <citation type="submission" date="2015-08" db="EMBL/GenBank/DDBJ databases">
        <title>Next Generation Sequencing and Analysis of the Genome of Puccinia sorghi L Schw, the Causal Agent of Maize Common Rust.</title>
        <authorList>
            <person name="Rochi L."/>
            <person name="Burguener G."/>
            <person name="Darino M."/>
            <person name="Turjanski A."/>
            <person name="Kreff E."/>
            <person name="Dieguez M.J."/>
            <person name="Sacco F."/>
        </authorList>
    </citation>
    <scope>NUCLEOTIDE SEQUENCE [LARGE SCALE GENOMIC DNA]</scope>
    <source>
        <strain evidence="1 2">RO10H11247</strain>
    </source>
</reference>
<dbReference type="VEuPathDB" id="FungiDB:VP01_5160g2"/>
<gene>
    <name evidence="1" type="ORF">VP01_5160g2</name>
</gene>
<keyword evidence="2" id="KW-1185">Reference proteome</keyword>